<gene>
    <name evidence="1" type="ORF">METZ01_LOCUS87798</name>
</gene>
<dbReference type="EMBL" id="UINC01007758">
    <property type="protein sequence ID" value="SVA34944.1"/>
    <property type="molecule type" value="Genomic_DNA"/>
</dbReference>
<protein>
    <submittedName>
        <fullName evidence="1">Uncharacterized protein</fullName>
    </submittedName>
</protein>
<evidence type="ECO:0000313" key="1">
    <source>
        <dbReference type="EMBL" id="SVA34944.1"/>
    </source>
</evidence>
<name>A0A381V419_9ZZZZ</name>
<dbReference type="AlphaFoldDB" id="A0A381V419"/>
<accession>A0A381V419</accession>
<proteinExistence type="predicted"/>
<sequence>MQFHDNVAPANQLTIDIELWKSRPVRVLLEPFSDLGIFKNIHVGKFSAHGA</sequence>
<organism evidence="1">
    <name type="scientific">marine metagenome</name>
    <dbReference type="NCBI Taxonomy" id="408172"/>
    <lineage>
        <taxon>unclassified sequences</taxon>
        <taxon>metagenomes</taxon>
        <taxon>ecological metagenomes</taxon>
    </lineage>
</organism>
<reference evidence="1" key="1">
    <citation type="submission" date="2018-05" db="EMBL/GenBank/DDBJ databases">
        <authorList>
            <person name="Lanie J.A."/>
            <person name="Ng W.-L."/>
            <person name="Kazmierczak K.M."/>
            <person name="Andrzejewski T.M."/>
            <person name="Davidsen T.M."/>
            <person name="Wayne K.J."/>
            <person name="Tettelin H."/>
            <person name="Glass J.I."/>
            <person name="Rusch D."/>
            <person name="Podicherti R."/>
            <person name="Tsui H.-C.T."/>
            <person name="Winkler M.E."/>
        </authorList>
    </citation>
    <scope>NUCLEOTIDE SEQUENCE</scope>
</reference>